<gene>
    <name evidence="2" type="ORF">M513_12948</name>
    <name evidence="3" type="ORF">M514_12948</name>
</gene>
<dbReference type="EMBL" id="KL363389">
    <property type="protein sequence ID" value="KFD46174.1"/>
    <property type="molecule type" value="Genomic_DNA"/>
</dbReference>
<accession>A0A085LMH8</accession>
<evidence type="ECO:0000313" key="3">
    <source>
        <dbReference type="EMBL" id="KFD64584.1"/>
    </source>
</evidence>
<evidence type="ECO:0000256" key="1">
    <source>
        <dbReference type="SAM" id="MobiDB-lite"/>
    </source>
</evidence>
<evidence type="ECO:0000313" key="2">
    <source>
        <dbReference type="EMBL" id="KFD46174.1"/>
    </source>
</evidence>
<organism evidence="2 4">
    <name type="scientific">Trichuris suis</name>
    <name type="common">pig whipworm</name>
    <dbReference type="NCBI Taxonomy" id="68888"/>
    <lineage>
        <taxon>Eukaryota</taxon>
        <taxon>Metazoa</taxon>
        <taxon>Ecdysozoa</taxon>
        <taxon>Nematoda</taxon>
        <taxon>Enoplea</taxon>
        <taxon>Dorylaimia</taxon>
        <taxon>Trichinellida</taxon>
        <taxon>Trichuridae</taxon>
        <taxon>Trichuris</taxon>
    </lineage>
</organism>
<dbReference type="Proteomes" id="UP000030758">
    <property type="component" value="Unassembled WGS sequence"/>
</dbReference>
<dbReference type="AlphaFoldDB" id="A0A085LMH8"/>
<name>A0A085LMH8_9BILA</name>
<reference evidence="2 4" key="1">
    <citation type="journal article" date="2014" name="Nat. Genet.">
        <title>Genome and transcriptome of the porcine whipworm Trichuris suis.</title>
        <authorList>
            <person name="Jex A.R."/>
            <person name="Nejsum P."/>
            <person name="Schwarz E.M."/>
            <person name="Hu L."/>
            <person name="Young N.D."/>
            <person name="Hall R.S."/>
            <person name="Korhonen P.K."/>
            <person name="Liao S."/>
            <person name="Thamsborg S."/>
            <person name="Xia J."/>
            <person name="Xu P."/>
            <person name="Wang S."/>
            <person name="Scheerlinck J.P."/>
            <person name="Hofmann A."/>
            <person name="Sternberg P.W."/>
            <person name="Wang J."/>
            <person name="Gasser R.B."/>
        </authorList>
    </citation>
    <scope>NUCLEOTIDE SEQUENCE [LARGE SCALE GENOMIC DNA]</scope>
    <source>
        <strain evidence="3">DCEP-RM93F</strain>
        <strain evidence="2">DCEP-RM93M</strain>
    </source>
</reference>
<keyword evidence="4" id="KW-1185">Reference proteome</keyword>
<proteinExistence type="predicted"/>
<evidence type="ECO:0000313" key="4">
    <source>
        <dbReference type="Proteomes" id="UP000030764"/>
    </source>
</evidence>
<sequence length="120" mass="13211">MLRRKERSRACFRGASVRRTILRTIPAGQPTRGEQQDRACCSSAAGLRSNGTIRSIDPDQLAPALNQRVMLSNRHLDGQDQSARPSCSRAIWGQRVQGSTRGGSGEACGHWREKGRETAH</sequence>
<dbReference type="Proteomes" id="UP000030764">
    <property type="component" value="Unassembled WGS sequence"/>
</dbReference>
<protein>
    <submittedName>
        <fullName evidence="2">Uncharacterized protein</fullName>
    </submittedName>
</protein>
<feature type="compositionally biased region" description="Basic and acidic residues" evidence="1">
    <location>
        <begin position="109"/>
        <end position="120"/>
    </location>
</feature>
<dbReference type="EMBL" id="KL367553">
    <property type="protein sequence ID" value="KFD64584.1"/>
    <property type="molecule type" value="Genomic_DNA"/>
</dbReference>
<feature type="region of interest" description="Disordered" evidence="1">
    <location>
        <begin position="76"/>
        <end position="120"/>
    </location>
</feature>